<accession>A0ABM3II67</accession>
<feature type="transmembrane region" description="Helical" evidence="1">
    <location>
        <begin position="20"/>
        <end position="37"/>
    </location>
</feature>
<dbReference type="InterPro" id="IPR005069">
    <property type="entry name" value="Nucl-diP-sugar_transferase"/>
</dbReference>
<proteinExistence type="predicted"/>
<evidence type="ECO:0000313" key="3">
    <source>
        <dbReference type="Proteomes" id="UP001652623"/>
    </source>
</evidence>
<dbReference type="PANTHER" id="PTHR46038:SF13">
    <property type="entry name" value="GLYCOSYLTRANSFERASE"/>
    <property type="match status" value="1"/>
</dbReference>
<keyword evidence="1" id="KW-1133">Transmembrane helix</keyword>
<keyword evidence="1" id="KW-0812">Transmembrane</keyword>
<feature type="domain" description="Nucleotide-diphospho-sugar transferase" evidence="2">
    <location>
        <begin position="115"/>
        <end position="313"/>
    </location>
</feature>
<dbReference type="GeneID" id="107419533"/>
<gene>
    <name evidence="4" type="primary">LOC107419533</name>
</gene>
<dbReference type="Proteomes" id="UP001652623">
    <property type="component" value="Chromosome 2"/>
</dbReference>
<sequence>MASKAEEEKGNSRGKGVRTVRMGLVFLGMASVAWLLLCTYSNSSSYSNVLFQVFATNTSFGQGIDEILLEMVLRNASMEDKTVILTTLNEAWAKPNSIFDLFLESFHIGNNTKRLLNHLVVICLDEKAFNRCLALHPHCYLLRTKGINFSNDAFFKTPIYLDMMWRRIEFMIAVLEEGYNFLFTDTDIMWLRDPFPHFFPDADFQIASDLFSGNSYDVNNKANGGFSYVKSSNKTITFYKFLYYSRKMYPGNHDQDVFNKIKHDKFFKKIGLQPRFLDTAHFGGFCEPSRDLNLVCTMHANCCIGLENKVHDLQILLHDWRRYLSMNPSMQPHASWSVPQDCRTSFRRSHSRKNIDSQKKKNN</sequence>
<evidence type="ECO:0000313" key="4">
    <source>
        <dbReference type="RefSeq" id="XP_048328872.2"/>
    </source>
</evidence>
<reference evidence="3" key="1">
    <citation type="submission" date="2025-05" db="UniProtKB">
        <authorList>
            <consortium name="RefSeq"/>
        </authorList>
    </citation>
    <scope>NUCLEOTIDE SEQUENCE [LARGE SCALE GENOMIC DNA]</scope>
</reference>
<dbReference type="InterPro" id="IPR044821">
    <property type="entry name" value="At1g28695/At4g15970-like"/>
</dbReference>
<name>A0ABM3II67_ZIZJJ</name>
<keyword evidence="3" id="KW-1185">Reference proteome</keyword>
<organism evidence="3 4">
    <name type="scientific">Ziziphus jujuba</name>
    <name type="common">Chinese jujube</name>
    <name type="synonym">Ziziphus sativa</name>
    <dbReference type="NCBI Taxonomy" id="326968"/>
    <lineage>
        <taxon>Eukaryota</taxon>
        <taxon>Viridiplantae</taxon>
        <taxon>Streptophyta</taxon>
        <taxon>Embryophyta</taxon>
        <taxon>Tracheophyta</taxon>
        <taxon>Spermatophyta</taxon>
        <taxon>Magnoliopsida</taxon>
        <taxon>eudicotyledons</taxon>
        <taxon>Gunneridae</taxon>
        <taxon>Pentapetalae</taxon>
        <taxon>rosids</taxon>
        <taxon>fabids</taxon>
        <taxon>Rosales</taxon>
        <taxon>Rhamnaceae</taxon>
        <taxon>Paliureae</taxon>
        <taxon>Ziziphus</taxon>
    </lineage>
</organism>
<evidence type="ECO:0000259" key="2">
    <source>
        <dbReference type="Pfam" id="PF03407"/>
    </source>
</evidence>
<dbReference type="Pfam" id="PF03407">
    <property type="entry name" value="Nucleotid_trans"/>
    <property type="match status" value="1"/>
</dbReference>
<keyword evidence="1" id="KW-0472">Membrane</keyword>
<protein>
    <submittedName>
        <fullName evidence="4">Uncharacterized protein At4g15970-like isoform X1</fullName>
    </submittedName>
</protein>
<dbReference type="PANTHER" id="PTHR46038">
    <property type="entry name" value="EXPRESSED PROTEIN-RELATED"/>
    <property type="match status" value="1"/>
</dbReference>
<evidence type="ECO:0000256" key="1">
    <source>
        <dbReference type="SAM" id="Phobius"/>
    </source>
</evidence>
<reference evidence="4" key="2">
    <citation type="submission" date="2025-08" db="UniProtKB">
        <authorList>
            <consortium name="RefSeq"/>
        </authorList>
    </citation>
    <scope>IDENTIFICATION</scope>
    <source>
        <tissue evidence="4">Seedling</tissue>
    </source>
</reference>
<dbReference type="RefSeq" id="XP_048328872.2">
    <property type="nucleotide sequence ID" value="XM_048472915.2"/>
</dbReference>